<dbReference type="RefSeq" id="WP_055156051.1">
    <property type="nucleotide sequence ID" value="NZ_CYXR01000006.1"/>
</dbReference>
<dbReference type="SUPFAM" id="SSF53613">
    <property type="entry name" value="Ribokinase-like"/>
    <property type="match status" value="1"/>
</dbReference>
<dbReference type="GO" id="GO:0005524">
    <property type="term" value="F:ATP binding"/>
    <property type="evidence" value="ECO:0007669"/>
    <property type="project" value="UniProtKB-KW"/>
</dbReference>
<reference evidence="7 8" key="1">
    <citation type="submission" date="2015-09" db="EMBL/GenBank/DDBJ databases">
        <authorList>
            <consortium name="Pathogen Informatics"/>
        </authorList>
    </citation>
    <scope>NUCLEOTIDE SEQUENCE [LARGE SCALE GENOMIC DNA]</scope>
    <source>
        <strain evidence="7 8">2789STDY5834962</strain>
    </source>
</reference>
<dbReference type="InterPro" id="IPR050306">
    <property type="entry name" value="PfkB_Carbo_kinase"/>
</dbReference>
<dbReference type="PANTHER" id="PTHR43085:SF1">
    <property type="entry name" value="PSEUDOURIDINE KINASE-RELATED"/>
    <property type="match status" value="1"/>
</dbReference>
<evidence type="ECO:0000256" key="5">
    <source>
        <dbReference type="ARBA" id="ARBA00022840"/>
    </source>
</evidence>
<accession>A0A173S5M0</accession>
<dbReference type="Gene3D" id="3.40.1190.20">
    <property type="match status" value="1"/>
</dbReference>
<keyword evidence="4 7" id="KW-0418">Kinase</keyword>
<gene>
    <name evidence="7" type="primary">iolC_2</name>
    <name evidence="7" type="ORF">ERS852574_01085</name>
</gene>
<evidence type="ECO:0000313" key="8">
    <source>
        <dbReference type="Proteomes" id="UP000095727"/>
    </source>
</evidence>
<dbReference type="EC" id="2.7.1.92" evidence="7"/>
<keyword evidence="5" id="KW-0067">ATP-binding</keyword>
<protein>
    <submittedName>
        <fullName evidence="7">5-dehydro-2-deoxygluconokinase</fullName>
        <ecNumber evidence="7">2.7.1.92</ecNumber>
    </submittedName>
</protein>
<evidence type="ECO:0000313" key="7">
    <source>
        <dbReference type="EMBL" id="CUM84628.1"/>
    </source>
</evidence>
<evidence type="ECO:0000256" key="1">
    <source>
        <dbReference type="ARBA" id="ARBA00010688"/>
    </source>
</evidence>
<feature type="domain" description="Carbohydrate kinase PfkB" evidence="6">
    <location>
        <begin position="7"/>
        <end position="310"/>
    </location>
</feature>
<name>A0A173S5M0_9FIRM</name>
<evidence type="ECO:0000256" key="3">
    <source>
        <dbReference type="ARBA" id="ARBA00022741"/>
    </source>
</evidence>
<dbReference type="Proteomes" id="UP000095727">
    <property type="component" value="Unassembled WGS sequence"/>
</dbReference>
<dbReference type="AlphaFoldDB" id="A0A173S5M0"/>
<proteinExistence type="inferred from homology"/>
<sequence>MEKIYDVTALGELLIDFTENGISAQGNPLLEANPGGAPCNVLAMLEKLGKKTAFIGKVGKDMFGEQLKTAVEEVGIDTRNLVMDEEVHTTLAFVHTYPDGDRDFSFYRNPGADMMLKKEEVDENLIRGAKIFHFGTLSSTHEGVREATRYAIDVAKEAGCIVSFDPNLRPPLWKSLDEAKVEIEYGLSKCDILKISDNEVEFLFGTTDYDEGARLIREKYQIPLVLITLGKDGSRAYYKDLRVEVPGFVQEHTIETTGAGDTFCANSLNYILEHGMEELTEENLKELLTFANAAASLITTRKGALRVMPTREEIKNFIQNV</sequence>
<dbReference type="PANTHER" id="PTHR43085">
    <property type="entry name" value="HEXOKINASE FAMILY MEMBER"/>
    <property type="match status" value="1"/>
</dbReference>
<dbReference type="GO" id="GO:0047590">
    <property type="term" value="F:5-dehydro-2-deoxygluconokinase activity"/>
    <property type="evidence" value="ECO:0007669"/>
    <property type="project" value="UniProtKB-EC"/>
</dbReference>
<evidence type="ECO:0000256" key="2">
    <source>
        <dbReference type="ARBA" id="ARBA00022679"/>
    </source>
</evidence>
<dbReference type="InterPro" id="IPR029056">
    <property type="entry name" value="Ribokinase-like"/>
</dbReference>
<dbReference type="Pfam" id="PF00294">
    <property type="entry name" value="PfkB"/>
    <property type="match status" value="1"/>
</dbReference>
<dbReference type="EMBL" id="CYXR01000006">
    <property type="protein sequence ID" value="CUM84628.1"/>
    <property type="molecule type" value="Genomic_DNA"/>
</dbReference>
<keyword evidence="3" id="KW-0547">Nucleotide-binding</keyword>
<evidence type="ECO:0000259" key="6">
    <source>
        <dbReference type="Pfam" id="PF00294"/>
    </source>
</evidence>
<dbReference type="CDD" id="cd01167">
    <property type="entry name" value="bac_FRK"/>
    <property type="match status" value="1"/>
</dbReference>
<dbReference type="InterPro" id="IPR011611">
    <property type="entry name" value="PfkB_dom"/>
</dbReference>
<evidence type="ECO:0000256" key="4">
    <source>
        <dbReference type="ARBA" id="ARBA00022777"/>
    </source>
</evidence>
<organism evidence="7 8">
    <name type="scientific">Coprococcus comes</name>
    <dbReference type="NCBI Taxonomy" id="410072"/>
    <lineage>
        <taxon>Bacteria</taxon>
        <taxon>Bacillati</taxon>
        <taxon>Bacillota</taxon>
        <taxon>Clostridia</taxon>
        <taxon>Lachnospirales</taxon>
        <taxon>Lachnospiraceae</taxon>
        <taxon>Coprococcus</taxon>
    </lineage>
</organism>
<comment type="similarity">
    <text evidence="1">Belongs to the carbohydrate kinase PfkB family.</text>
</comment>
<keyword evidence="2 7" id="KW-0808">Transferase</keyword>